<accession>A0ABW3W5L9</accession>
<feature type="domain" description="FAS1" evidence="3">
    <location>
        <begin position="86"/>
        <end position="226"/>
    </location>
</feature>
<dbReference type="PANTHER" id="PTHR10900:SF77">
    <property type="entry name" value="FI19380P1"/>
    <property type="match status" value="1"/>
</dbReference>
<feature type="chain" id="PRO_5045339694" evidence="2">
    <location>
        <begin position="28"/>
        <end position="230"/>
    </location>
</feature>
<dbReference type="PROSITE" id="PS50213">
    <property type="entry name" value="FAS1"/>
    <property type="match status" value="1"/>
</dbReference>
<dbReference type="Proteomes" id="UP001597229">
    <property type="component" value="Unassembled WGS sequence"/>
</dbReference>
<evidence type="ECO:0000313" key="5">
    <source>
        <dbReference type="Proteomes" id="UP001597229"/>
    </source>
</evidence>
<keyword evidence="5" id="KW-1185">Reference proteome</keyword>
<dbReference type="PANTHER" id="PTHR10900">
    <property type="entry name" value="PERIOSTIN-RELATED"/>
    <property type="match status" value="1"/>
</dbReference>
<dbReference type="Pfam" id="PF02469">
    <property type="entry name" value="Fasciclin"/>
    <property type="match status" value="1"/>
</dbReference>
<protein>
    <submittedName>
        <fullName evidence="4">Fasciclin domain-containing protein</fullName>
    </submittedName>
</protein>
<dbReference type="InterPro" id="IPR036378">
    <property type="entry name" value="FAS1_dom_sf"/>
</dbReference>
<dbReference type="RefSeq" id="WP_367920573.1">
    <property type="nucleotide sequence ID" value="NZ_BAABAC010000034.1"/>
</dbReference>
<proteinExistence type="predicted"/>
<gene>
    <name evidence="4" type="ORF">ACFQ3F_22560</name>
</gene>
<feature type="region of interest" description="Disordered" evidence="1">
    <location>
        <begin position="29"/>
        <end position="61"/>
    </location>
</feature>
<name>A0ABW3W5L9_9ACTN</name>
<evidence type="ECO:0000256" key="2">
    <source>
        <dbReference type="SAM" id="SignalP"/>
    </source>
</evidence>
<keyword evidence="2" id="KW-0732">Signal</keyword>
<dbReference type="SUPFAM" id="SSF82153">
    <property type="entry name" value="FAS1 domain"/>
    <property type="match status" value="1"/>
</dbReference>
<dbReference type="InterPro" id="IPR050904">
    <property type="entry name" value="Adhesion/Biosynth-related"/>
</dbReference>
<organism evidence="4 5">
    <name type="scientific">Nocardioides ginsengisoli</name>
    <dbReference type="NCBI Taxonomy" id="363868"/>
    <lineage>
        <taxon>Bacteria</taxon>
        <taxon>Bacillati</taxon>
        <taxon>Actinomycetota</taxon>
        <taxon>Actinomycetes</taxon>
        <taxon>Propionibacteriales</taxon>
        <taxon>Nocardioidaceae</taxon>
        <taxon>Nocardioides</taxon>
    </lineage>
</organism>
<feature type="signal peptide" evidence="2">
    <location>
        <begin position="1"/>
        <end position="27"/>
    </location>
</feature>
<dbReference type="SMART" id="SM00554">
    <property type="entry name" value="FAS1"/>
    <property type="match status" value="1"/>
</dbReference>
<evidence type="ECO:0000313" key="4">
    <source>
        <dbReference type="EMBL" id="MFD1250591.1"/>
    </source>
</evidence>
<dbReference type="EMBL" id="JBHTLX010000025">
    <property type="protein sequence ID" value="MFD1250591.1"/>
    <property type="molecule type" value="Genomic_DNA"/>
</dbReference>
<reference evidence="5" key="1">
    <citation type="journal article" date="2019" name="Int. J. Syst. Evol. Microbiol.">
        <title>The Global Catalogue of Microorganisms (GCM) 10K type strain sequencing project: providing services to taxonomists for standard genome sequencing and annotation.</title>
        <authorList>
            <consortium name="The Broad Institute Genomics Platform"/>
            <consortium name="The Broad Institute Genome Sequencing Center for Infectious Disease"/>
            <person name="Wu L."/>
            <person name="Ma J."/>
        </authorList>
    </citation>
    <scope>NUCLEOTIDE SEQUENCE [LARGE SCALE GENOMIC DNA]</scope>
    <source>
        <strain evidence="5">CCUG 52478</strain>
    </source>
</reference>
<dbReference type="PROSITE" id="PS51257">
    <property type="entry name" value="PROKAR_LIPOPROTEIN"/>
    <property type="match status" value="1"/>
</dbReference>
<dbReference type="InterPro" id="IPR000782">
    <property type="entry name" value="FAS1_domain"/>
</dbReference>
<comment type="caution">
    <text evidence="4">The sequence shown here is derived from an EMBL/GenBank/DDBJ whole genome shotgun (WGS) entry which is preliminary data.</text>
</comment>
<dbReference type="Gene3D" id="2.30.180.10">
    <property type="entry name" value="FAS1 domain"/>
    <property type="match status" value="1"/>
</dbReference>
<evidence type="ECO:0000256" key="1">
    <source>
        <dbReference type="SAM" id="MobiDB-lite"/>
    </source>
</evidence>
<evidence type="ECO:0000259" key="3">
    <source>
        <dbReference type="PROSITE" id="PS50213"/>
    </source>
</evidence>
<feature type="compositionally biased region" description="Low complexity" evidence="1">
    <location>
        <begin position="41"/>
        <end position="54"/>
    </location>
</feature>
<sequence length="230" mass="22758">MKLHRLTRTAGATVAVLALSATLAACGSDDTTKPAADKAGSSDSGMTSDSPSTGNTGSTDAGAQTFGSGCAKIPTSGAGSFDGMVKDPVATAASNNPLLSTLVTAVTSIDGLADTLNGAAALTVFAPYNDAFGAIPPKDLNAMVSEGKTKGQNSALYKVLAHHVLGANDDPTAVAGKQKTLLGDELTIAGDPQSGMTVSDGTVTAKVLCGNIPTANATVYVIDKVLTGVK</sequence>